<name>A0A244EMJ2_PSESX</name>
<proteinExistence type="predicted"/>
<comment type="caution">
    <text evidence="1">The sequence shown here is derived from an EMBL/GenBank/DDBJ whole genome shotgun (WGS) entry which is preliminary data.</text>
</comment>
<accession>A0A244EMJ2</accession>
<sequence>MSVIAIVIDEKKMKPAVLIQLHRALNQPLQTLKTLCHEGNPILEIEVFEGDLQERLKTIRGVLKIISDEKISADFYEIPCGEKYAGNKHLDKRAVTADFVNSMLDAVDEEFDRQSDN</sequence>
<dbReference type="Proteomes" id="UP000195128">
    <property type="component" value="Unassembled WGS sequence"/>
</dbReference>
<evidence type="ECO:0000313" key="1">
    <source>
        <dbReference type="EMBL" id="OUM05741.1"/>
    </source>
</evidence>
<dbReference type="OrthoDB" id="7003120at2"/>
<dbReference type="EMBL" id="MTSA01000015">
    <property type="protein sequence ID" value="OUM05741.1"/>
    <property type="molecule type" value="Genomic_DNA"/>
</dbReference>
<protein>
    <submittedName>
        <fullName evidence="1">Uncharacterized protein</fullName>
    </submittedName>
</protein>
<organism evidence="1 2">
    <name type="scientific">Pseudomonas syringae</name>
    <dbReference type="NCBI Taxonomy" id="317"/>
    <lineage>
        <taxon>Bacteria</taxon>
        <taxon>Pseudomonadati</taxon>
        <taxon>Pseudomonadota</taxon>
        <taxon>Gammaproteobacteria</taxon>
        <taxon>Pseudomonadales</taxon>
        <taxon>Pseudomonadaceae</taxon>
        <taxon>Pseudomonas</taxon>
    </lineage>
</organism>
<reference evidence="1 2" key="1">
    <citation type="submission" date="2017-01" db="EMBL/GenBank/DDBJ databases">
        <authorList>
            <person name="Mah S.A."/>
            <person name="Swanson W.J."/>
            <person name="Moy G.W."/>
            <person name="Vacquier V.D."/>
        </authorList>
    </citation>
    <scope>NUCLEOTIDE SEQUENCE [LARGE SCALE GENOMIC DNA]</scope>
    <source>
        <strain evidence="1">PDD-32b-74</strain>
    </source>
</reference>
<evidence type="ECO:0000313" key="2">
    <source>
        <dbReference type="Proteomes" id="UP000195128"/>
    </source>
</evidence>
<dbReference type="AlphaFoldDB" id="A0A244EMJ2"/>
<dbReference type="RefSeq" id="WP_084919059.1">
    <property type="nucleotide sequence ID" value="NZ_MTSA01000015.1"/>
</dbReference>
<gene>
    <name evidence="1" type="ORF">BW686_19035</name>
</gene>